<evidence type="ECO:0000256" key="3">
    <source>
        <dbReference type="ARBA" id="ARBA00023015"/>
    </source>
</evidence>
<evidence type="ECO:0000256" key="1">
    <source>
        <dbReference type="ARBA" id="ARBA00004496"/>
    </source>
</evidence>
<dbReference type="InterPro" id="IPR036390">
    <property type="entry name" value="WH_DNA-bd_sf"/>
</dbReference>
<dbReference type="InterPro" id="IPR036388">
    <property type="entry name" value="WH-like_DNA-bd_sf"/>
</dbReference>
<evidence type="ECO:0000259" key="6">
    <source>
        <dbReference type="SMART" id="SM00347"/>
    </source>
</evidence>
<dbReference type="PANTHER" id="PTHR33164">
    <property type="entry name" value="TRANSCRIPTIONAL REGULATOR, MARR FAMILY"/>
    <property type="match status" value="1"/>
</dbReference>
<keyword evidence="4" id="KW-0238">DNA-binding</keyword>
<feature type="domain" description="HTH marR-type" evidence="6">
    <location>
        <begin position="32"/>
        <end position="130"/>
    </location>
</feature>
<dbReference type="InterPro" id="IPR039422">
    <property type="entry name" value="MarR/SlyA-like"/>
</dbReference>
<reference evidence="7 8" key="1">
    <citation type="submission" date="2016-10" db="EMBL/GenBank/DDBJ databases">
        <authorList>
            <person name="de Groot N.N."/>
        </authorList>
    </citation>
    <scope>NUCLEOTIDE SEQUENCE [LARGE SCALE GENOMIC DNA]</scope>
    <source>
        <strain evidence="7 8">CGMCC 1.8925</strain>
    </source>
</reference>
<protein>
    <submittedName>
        <fullName evidence="7">Transcriptional regulator, MarR family</fullName>
    </submittedName>
</protein>
<comment type="subcellular location">
    <subcellularLocation>
        <location evidence="1">Cytoplasm</location>
    </subcellularLocation>
</comment>
<dbReference type="SMART" id="SM00347">
    <property type="entry name" value="HTH_MARR"/>
    <property type="match status" value="1"/>
</dbReference>
<dbReference type="PRINTS" id="PR00598">
    <property type="entry name" value="HTHMARR"/>
</dbReference>
<dbReference type="GO" id="GO:0006950">
    <property type="term" value="P:response to stress"/>
    <property type="evidence" value="ECO:0007669"/>
    <property type="project" value="TreeGrafter"/>
</dbReference>
<keyword evidence="3" id="KW-0805">Transcription regulation</keyword>
<dbReference type="InterPro" id="IPR055166">
    <property type="entry name" value="Transc_reg_Sar_Rot_HTH"/>
</dbReference>
<dbReference type="OrthoDB" id="9806864at2"/>
<evidence type="ECO:0000256" key="4">
    <source>
        <dbReference type="ARBA" id="ARBA00023125"/>
    </source>
</evidence>
<dbReference type="FunFam" id="1.10.10.10:FF:000163">
    <property type="entry name" value="MarR family transcriptional regulator"/>
    <property type="match status" value="1"/>
</dbReference>
<dbReference type="STRING" id="336292.SAMN05660710_03160"/>
<dbReference type="Gene3D" id="1.10.10.10">
    <property type="entry name" value="Winged helix-like DNA-binding domain superfamily/Winged helix DNA-binding domain"/>
    <property type="match status" value="1"/>
</dbReference>
<dbReference type="GO" id="GO:0003700">
    <property type="term" value="F:DNA-binding transcription factor activity"/>
    <property type="evidence" value="ECO:0007669"/>
    <property type="project" value="InterPro"/>
</dbReference>
<keyword evidence="5" id="KW-0804">Transcription</keyword>
<dbReference type="SUPFAM" id="SSF46785">
    <property type="entry name" value="Winged helix' DNA-binding domain"/>
    <property type="match status" value="1"/>
</dbReference>
<accession>A0A1G5JDX2</accession>
<dbReference type="GO" id="GO:0005737">
    <property type="term" value="C:cytoplasm"/>
    <property type="evidence" value="ECO:0007669"/>
    <property type="project" value="UniProtKB-SubCell"/>
</dbReference>
<evidence type="ECO:0000313" key="8">
    <source>
        <dbReference type="Proteomes" id="UP000199502"/>
    </source>
</evidence>
<dbReference type="AlphaFoldDB" id="A0A1G5JDX2"/>
<evidence type="ECO:0000313" key="7">
    <source>
        <dbReference type="EMBL" id="SCY86556.1"/>
    </source>
</evidence>
<evidence type="ECO:0000256" key="2">
    <source>
        <dbReference type="ARBA" id="ARBA00022490"/>
    </source>
</evidence>
<keyword evidence="2" id="KW-0963">Cytoplasm</keyword>
<dbReference type="InterPro" id="IPR000835">
    <property type="entry name" value="HTH_MarR-typ"/>
</dbReference>
<dbReference type="Pfam" id="PF22381">
    <property type="entry name" value="Staph_reg_Sar_Rot"/>
    <property type="match status" value="1"/>
</dbReference>
<dbReference type="Proteomes" id="UP000199502">
    <property type="component" value="Unassembled WGS sequence"/>
</dbReference>
<dbReference type="GO" id="GO:0003677">
    <property type="term" value="F:DNA binding"/>
    <property type="evidence" value="ECO:0007669"/>
    <property type="project" value="UniProtKB-KW"/>
</dbReference>
<dbReference type="EMBL" id="FMVT01000012">
    <property type="protein sequence ID" value="SCY86556.1"/>
    <property type="molecule type" value="Genomic_DNA"/>
</dbReference>
<organism evidence="7 8">
    <name type="scientific">Paracoccus tibetensis</name>
    <dbReference type="NCBI Taxonomy" id="336292"/>
    <lineage>
        <taxon>Bacteria</taxon>
        <taxon>Pseudomonadati</taxon>
        <taxon>Pseudomonadota</taxon>
        <taxon>Alphaproteobacteria</taxon>
        <taxon>Rhodobacterales</taxon>
        <taxon>Paracoccaceae</taxon>
        <taxon>Paracoccus</taxon>
    </lineage>
</organism>
<sequence length="151" mass="16966">MRDMDSRQNMFDKMLCFDIYAANLAFGRLYKPMLDQLSLTYPQLLVLLCLWAEDGRSVGGLGLALSLDSSTLTPMLKRLETQGLLVRKRDHEDERRVIVSLTDKGRALQAPAADVLHCTARSVGFDEDERALLHEMLLRLRQNLMAATAAG</sequence>
<proteinExistence type="predicted"/>
<evidence type="ECO:0000256" key="5">
    <source>
        <dbReference type="ARBA" id="ARBA00023163"/>
    </source>
</evidence>
<name>A0A1G5JDX2_9RHOB</name>
<dbReference type="PANTHER" id="PTHR33164:SF5">
    <property type="entry name" value="ORGANIC HYDROPEROXIDE RESISTANCE TRANSCRIPTIONAL REGULATOR"/>
    <property type="match status" value="1"/>
</dbReference>
<gene>
    <name evidence="7" type="ORF">SAMN05660710_03160</name>
</gene>
<keyword evidence="8" id="KW-1185">Reference proteome</keyword>